<dbReference type="Pfam" id="PF03732">
    <property type="entry name" value="Retrotrans_gag"/>
    <property type="match status" value="1"/>
</dbReference>
<reference evidence="4" key="2">
    <citation type="submission" date="2020-07" db="EMBL/GenBank/DDBJ databases">
        <authorList>
            <person name="Vera ALvarez R."/>
            <person name="Arias-Moreno D.M."/>
            <person name="Jimenez-Jacinto V."/>
            <person name="Jimenez-Bremont J.F."/>
            <person name="Swaminathan K."/>
            <person name="Moose S.P."/>
            <person name="Guerrero-Gonzalez M.L."/>
            <person name="Marino-Ramirez L."/>
            <person name="Landsman D."/>
            <person name="Rodriguez-Kessler M."/>
            <person name="Delgado-Sanchez P."/>
        </authorList>
    </citation>
    <scope>NUCLEOTIDE SEQUENCE</scope>
    <source>
        <tissue evidence="4">Cladode</tissue>
    </source>
</reference>
<dbReference type="SMART" id="SM00343">
    <property type="entry name" value="ZnF_C2HC"/>
    <property type="match status" value="1"/>
</dbReference>
<dbReference type="AlphaFoldDB" id="A0A7C9EQS2"/>
<dbReference type="InterPro" id="IPR005162">
    <property type="entry name" value="Retrotrans_gag_dom"/>
</dbReference>
<keyword evidence="1" id="KW-0479">Metal-binding</keyword>
<protein>
    <recommendedName>
        <fullName evidence="3">CCHC-type domain-containing protein</fullName>
    </recommendedName>
</protein>
<organism evidence="4">
    <name type="scientific">Opuntia streptacantha</name>
    <name type="common">Prickly pear cactus</name>
    <name type="synonym">Opuntia cardona</name>
    <dbReference type="NCBI Taxonomy" id="393608"/>
    <lineage>
        <taxon>Eukaryota</taxon>
        <taxon>Viridiplantae</taxon>
        <taxon>Streptophyta</taxon>
        <taxon>Embryophyta</taxon>
        <taxon>Tracheophyta</taxon>
        <taxon>Spermatophyta</taxon>
        <taxon>Magnoliopsida</taxon>
        <taxon>eudicotyledons</taxon>
        <taxon>Gunneridae</taxon>
        <taxon>Pentapetalae</taxon>
        <taxon>Caryophyllales</taxon>
        <taxon>Cactineae</taxon>
        <taxon>Cactaceae</taxon>
        <taxon>Opuntioideae</taxon>
        <taxon>Opuntia</taxon>
    </lineage>
</organism>
<evidence type="ECO:0000256" key="2">
    <source>
        <dbReference type="SAM" id="MobiDB-lite"/>
    </source>
</evidence>
<dbReference type="PANTHER" id="PTHR34482:SF49">
    <property type="entry name" value="RETROTRANSPOSON GAG DOMAIN-CONTAINING PROTEIN"/>
    <property type="match status" value="1"/>
</dbReference>
<feature type="compositionally biased region" description="Basic and acidic residues" evidence="2">
    <location>
        <begin position="277"/>
        <end position="304"/>
    </location>
</feature>
<dbReference type="PROSITE" id="PS50158">
    <property type="entry name" value="ZF_CCHC"/>
    <property type="match status" value="1"/>
</dbReference>
<feature type="region of interest" description="Disordered" evidence="2">
    <location>
        <begin position="263"/>
        <end position="319"/>
    </location>
</feature>
<dbReference type="EMBL" id="GISG01264104">
    <property type="protein sequence ID" value="MBA4674722.1"/>
    <property type="molecule type" value="Transcribed_RNA"/>
</dbReference>
<keyword evidence="1" id="KW-0863">Zinc-finger</keyword>
<dbReference type="InterPro" id="IPR001878">
    <property type="entry name" value="Znf_CCHC"/>
</dbReference>
<sequence length="319" mass="36586">MAATGGGGGLGDGGDKVDPMVGINLLNKFLKLQPPKFRGTVNPTELDAWMRELDKIFKTMMCPEEYKVGLATHLFTGEADHWWDSVKPSETEEQTNPLTWEVLKEKMNEQYYPRDVQRAKELEFSHLEQGNMTVMEYGAKFIELSRFGRHLMDTEQRKVDRFEDGLELGIRTALSSQMFNKYQDIYQKAIRVENVLNENKIKNTTTKRTGGENSSVGKQKSIMQVQQGGSTFERKYCDFCKKFHGGTECYRATEKCFNCGKPSHVASHCPQPNRRAPVNDKRPYQNDRDVSQPLNKKTDYDRSKTSVGRIYVMKPPEKN</sequence>
<evidence type="ECO:0000259" key="3">
    <source>
        <dbReference type="PROSITE" id="PS50158"/>
    </source>
</evidence>
<dbReference type="GO" id="GO:0003676">
    <property type="term" value="F:nucleic acid binding"/>
    <property type="evidence" value="ECO:0007669"/>
    <property type="project" value="InterPro"/>
</dbReference>
<dbReference type="GO" id="GO:0008270">
    <property type="term" value="F:zinc ion binding"/>
    <property type="evidence" value="ECO:0007669"/>
    <property type="project" value="UniProtKB-KW"/>
</dbReference>
<accession>A0A7C9EQS2</accession>
<dbReference type="PANTHER" id="PTHR34482">
    <property type="entry name" value="DNA DAMAGE-INDUCIBLE PROTEIN 1-LIKE"/>
    <property type="match status" value="1"/>
</dbReference>
<keyword evidence="1" id="KW-0862">Zinc</keyword>
<evidence type="ECO:0000313" key="4">
    <source>
        <dbReference type="EMBL" id="MBA4674722.1"/>
    </source>
</evidence>
<name>A0A7C9EQS2_OPUST</name>
<feature type="domain" description="CCHC-type" evidence="3">
    <location>
        <begin position="255"/>
        <end position="271"/>
    </location>
</feature>
<evidence type="ECO:0000256" key="1">
    <source>
        <dbReference type="PROSITE-ProRule" id="PRU00047"/>
    </source>
</evidence>
<proteinExistence type="predicted"/>
<reference evidence="4" key="1">
    <citation type="journal article" date="2013" name="J. Plant Res.">
        <title>Effect of fungi and light on seed germination of three Opuntia species from semiarid lands of central Mexico.</title>
        <authorList>
            <person name="Delgado-Sanchez P."/>
            <person name="Jimenez-Bremont J.F."/>
            <person name="Guerrero-Gonzalez Mde L."/>
            <person name="Flores J."/>
        </authorList>
    </citation>
    <scope>NUCLEOTIDE SEQUENCE</scope>
    <source>
        <tissue evidence="4">Cladode</tissue>
    </source>
</reference>